<accession>A0ABW1ZZ66</accession>
<feature type="domain" description="HTH tetR-type" evidence="3">
    <location>
        <begin position="10"/>
        <end position="70"/>
    </location>
</feature>
<evidence type="ECO:0000256" key="1">
    <source>
        <dbReference type="ARBA" id="ARBA00023125"/>
    </source>
</evidence>
<dbReference type="Proteomes" id="UP001596422">
    <property type="component" value="Unassembled WGS sequence"/>
</dbReference>
<dbReference type="PANTHER" id="PTHR43479">
    <property type="entry name" value="ACREF/ENVCD OPERON REPRESSOR-RELATED"/>
    <property type="match status" value="1"/>
</dbReference>
<reference evidence="5" key="1">
    <citation type="journal article" date="2019" name="Int. J. Syst. Evol. Microbiol.">
        <title>The Global Catalogue of Microorganisms (GCM) 10K type strain sequencing project: providing services to taxonomists for standard genome sequencing and annotation.</title>
        <authorList>
            <consortium name="The Broad Institute Genomics Platform"/>
            <consortium name="The Broad Institute Genome Sequencing Center for Infectious Disease"/>
            <person name="Wu L."/>
            <person name="Ma J."/>
        </authorList>
    </citation>
    <scope>NUCLEOTIDE SEQUENCE [LARGE SCALE GENOMIC DNA]</scope>
    <source>
        <strain evidence="5">NBRC 111756</strain>
    </source>
</reference>
<dbReference type="PRINTS" id="PR00455">
    <property type="entry name" value="HTHTETR"/>
</dbReference>
<sequence length="208" mass="23196">MVRRSAEEAAQTRQALLQAALEVFSEKGAGNGTLKEVAARAGVTHGALYWHFNNREAVLQALFDEAALPFEPHYLEQLQASRQHALEALEAYLLGVLRDISDDERARQLYRLFYTGSDTCPELAALAPRRQQVLQQPVAHIQHFLKQARKQKQVGLKKRDLEPMARAICCLLIGVWQSAWLAPSLFSWQEQGRLLIGNCRAGLAAGAP</sequence>
<dbReference type="InterPro" id="IPR050624">
    <property type="entry name" value="HTH-type_Tx_Regulator"/>
</dbReference>
<dbReference type="PANTHER" id="PTHR43479:SF11">
    <property type="entry name" value="ACREF_ENVCD OPERON REPRESSOR-RELATED"/>
    <property type="match status" value="1"/>
</dbReference>
<dbReference type="Gene3D" id="1.10.357.10">
    <property type="entry name" value="Tetracycline Repressor, domain 2"/>
    <property type="match status" value="1"/>
</dbReference>
<evidence type="ECO:0000313" key="5">
    <source>
        <dbReference type="Proteomes" id="UP001596422"/>
    </source>
</evidence>
<dbReference type="EMBL" id="JBHSWE010000001">
    <property type="protein sequence ID" value="MFC6670433.1"/>
    <property type="molecule type" value="Genomic_DNA"/>
</dbReference>
<keyword evidence="5" id="KW-1185">Reference proteome</keyword>
<evidence type="ECO:0000313" key="4">
    <source>
        <dbReference type="EMBL" id="MFC6670433.1"/>
    </source>
</evidence>
<proteinExistence type="predicted"/>
<dbReference type="SUPFAM" id="SSF46689">
    <property type="entry name" value="Homeodomain-like"/>
    <property type="match status" value="1"/>
</dbReference>
<evidence type="ECO:0000256" key="2">
    <source>
        <dbReference type="PROSITE-ProRule" id="PRU00335"/>
    </source>
</evidence>
<dbReference type="InterPro" id="IPR036271">
    <property type="entry name" value="Tet_transcr_reg_TetR-rel_C_sf"/>
</dbReference>
<dbReference type="Pfam" id="PF00440">
    <property type="entry name" value="TetR_N"/>
    <property type="match status" value="1"/>
</dbReference>
<name>A0ABW1ZZ66_9GAMM</name>
<keyword evidence="1 2" id="KW-0238">DNA-binding</keyword>
<protein>
    <submittedName>
        <fullName evidence="4">TetR/AcrR family transcriptional regulator</fullName>
    </submittedName>
</protein>
<gene>
    <name evidence="4" type="ORF">ACFQDL_10290</name>
</gene>
<comment type="caution">
    <text evidence="4">The sequence shown here is derived from an EMBL/GenBank/DDBJ whole genome shotgun (WGS) entry which is preliminary data.</text>
</comment>
<dbReference type="SUPFAM" id="SSF48498">
    <property type="entry name" value="Tetracyclin repressor-like, C-terminal domain"/>
    <property type="match status" value="1"/>
</dbReference>
<feature type="DNA-binding region" description="H-T-H motif" evidence="2">
    <location>
        <begin position="33"/>
        <end position="52"/>
    </location>
</feature>
<dbReference type="PROSITE" id="PS50977">
    <property type="entry name" value="HTH_TETR_2"/>
    <property type="match status" value="1"/>
</dbReference>
<dbReference type="RefSeq" id="WP_379908937.1">
    <property type="nucleotide sequence ID" value="NZ_JBHSWE010000001.1"/>
</dbReference>
<evidence type="ECO:0000259" key="3">
    <source>
        <dbReference type="PROSITE" id="PS50977"/>
    </source>
</evidence>
<organism evidence="4 5">
    <name type="scientific">Marinobacterium aestuariivivens</name>
    <dbReference type="NCBI Taxonomy" id="1698799"/>
    <lineage>
        <taxon>Bacteria</taxon>
        <taxon>Pseudomonadati</taxon>
        <taxon>Pseudomonadota</taxon>
        <taxon>Gammaproteobacteria</taxon>
        <taxon>Oceanospirillales</taxon>
        <taxon>Oceanospirillaceae</taxon>
        <taxon>Marinobacterium</taxon>
    </lineage>
</organism>
<dbReference type="InterPro" id="IPR001647">
    <property type="entry name" value="HTH_TetR"/>
</dbReference>
<dbReference type="InterPro" id="IPR009057">
    <property type="entry name" value="Homeodomain-like_sf"/>
</dbReference>